<dbReference type="EMBL" id="CP096659">
    <property type="protein sequence ID" value="UPV75992.1"/>
    <property type="molecule type" value="Genomic_DNA"/>
</dbReference>
<evidence type="ECO:0000313" key="7">
    <source>
        <dbReference type="Proteomes" id="UP000830729"/>
    </source>
</evidence>
<proteinExistence type="inferred from homology"/>
<evidence type="ECO:0000259" key="5">
    <source>
        <dbReference type="PROSITE" id="PS50893"/>
    </source>
</evidence>
<dbReference type="AlphaFoldDB" id="A0A8U0HXW3"/>
<dbReference type="InterPro" id="IPR027417">
    <property type="entry name" value="P-loop_NTPase"/>
</dbReference>
<dbReference type="KEGG" id="halx:M0R89_08005"/>
<keyword evidence="7" id="KW-1185">Reference proteome</keyword>
<evidence type="ECO:0000313" key="6">
    <source>
        <dbReference type="EMBL" id="UPV75992.1"/>
    </source>
</evidence>
<evidence type="ECO:0000256" key="4">
    <source>
        <dbReference type="ARBA" id="ARBA00022840"/>
    </source>
</evidence>
<dbReference type="InterPro" id="IPR003593">
    <property type="entry name" value="AAA+_ATPase"/>
</dbReference>
<keyword evidence="3" id="KW-0547">Nucleotide-binding</keyword>
<dbReference type="PANTHER" id="PTHR43335:SF4">
    <property type="entry name" value="ABC TRANSPORTER, ATP-BINDING PROTEIN"/>
    <property type="match status" value="1"/>
</dbReference>
<dbReference type="SUPFAM" id="SSF52540">
    <property type="entry name" value="P-loop containing nucleoside triphosphate hydrolases"/>
    <property type="match status" value="1"/>
</dbReference>
<keyword evidence="2" id="KW-0813">Transport</keyword>
<reference evidence="6 7" key="1">
    <citation type="submission" date="2022-04" db="EMBL/GenBank/DDBJ databases">
        <title>Diverse halophilic archaea isolated from saline environments.</title>
        <authorList>
            <person name="Cui H.-L."/>
        </authorList>
    </citation>
    <scope>NUCLEOTIDE SEQUENCE [LARGE SCALE GENOMIC DNA]</scope>
    <source>
        <strain evidence="6 7">XZYJT49</strain>
    </source>
</reference>
<sequence>MSVIEIDELTKQFGGVTAVDGLSLSVEEGEVFGFLGPNGAGKSTTINAMLDFTKPSSGEIRVFGRDANRESVAVRERAGLLLEGYGAYPRLTGREHVEHAIDTKDADDDPDALLDRVGLREAADRRAGGYSKGMRQRMALAVALVGDPDLLVLDEPSTGLDPNGARTLREVVTEEANRGATVFFSSHILEQVDAVADRIGILLDGSLAAVGEVGELQRELGAGATLSVWVSAVSDELLAGLREIAGVSEVRERHGRIEIACDGGGETKLRALNAIADAGVFEDFEVRDASLSDVFSKYTEGPA</sequence>
<dbReference type="GO" id="GO:0016887">
    <property type="term" value="F:ATP hydrolysis activity"/>
    <property type="evidence" value="ECO:0007669"/>
    <property type="project" value="InterPro"/>
</dbReference>
<dbReference type="Pfam" id="PF00005">
    <property type="entry name" value="ABC_tran"/>
    <property type="match status" value="1"/>
</dbReference>
<organism evidence="6 7">
    <name type="scientific">Halorussus limi</name>
    <dbReference type="NCBI Taxonomy" id="2938695"/>
    <lineage>
        <taxon>Archaea</taxon>
        <taxon>Methanobacteriati</taxon>
        <taxon>Methanobacteriota</taxon>
        <taxon>Stenosarchaea group</taxon>
        <taxon>Halobacteria</taxon>
        <taxon>Halobacteriales</taxon>
        <taxon>Haladaptataceae</taxon>
        <taxon>Halorussus</taxon>
    </lineage>
</organism>
<keyword evidence="4 6" id="KW-0067">ATP-binding</keyword>
<dbReference type="InterPro" id="IPR017871">
    <property type="entry name" value="ABC_transporter-like_CS"/>
</dbReference>
<dbReference type="GO" id="GO:0005524">
    <property type="term" value="F:ATP binding"/>
    <property type="evidence" value="ECO:0007669"/>
    <property type="project" value="UniProtKB-KW"/>
</dbReference>
<dbReference type="RefSeq" id="WP_248652029.1">
    <property type="nucleotide sequence ID" value="NZ_CP096659.1"/>
</dbReference>
<feature type="domain" description="ABC transporter" evidence="5">
    <location>
        <begin position="4"/>
        <end position="229"/>
    </location>
</feature>
<dbReference type="SMART" id="SM00382">
    <property type="entry name" value="AAA"/>
    <property type="match status" value="1"/>
</dbReference>
<protein>
    <submittedName>
        <fullName evidence="6">ABC transporter ATP-binding protein</fullName>
    </submittedName>
</protein>
<dbReference type="PROSITE" id="PS50893">
    <property type="entry name" value="ABC_TRANSPORTER_2"/>
    <property type="match status" value="1"/>
</dbReference>
<name>A0A8U0HXW3_9EURY</name>
<dbReference type="GeneID" id="72185134"/>
<dbReference type="PANTHER" id="PTHR43335">
    <property type="entry name" value="ABC TRANSPORTER, ATP-BINDING PROTEIN"/>
    <property type="match status" value="1"/>
</dbReference>
<dbReference type="CDD" id="cd03230">
    <property type="entry name" value="ABC_DR_subfamily_A"/>
    <property type="match status" value="1"/>
</dbReference>
<dbReference type="PROSITE" id="PS00211">
    <property type="entry name" value="ABC_TRANSPORTER_1"/>
    <property type="match status" value="1"/>
</dbReference>
<gene>
    <name evidence="6" type="ORF">M0R89_08005</name>
</gene>
<comment type="similarity">
    <text evidence="1">Belongs to the ABC transporter superfamily.</text>
</comment>
<dbReference type="Proteomes" id="UP000830729">
    <property type="component" value="Chromosome"/>
</dbReference>
<evidence type="ECO:0000256" key="2">
    <source>
        <dbReference type="ARBA" id="ARBA00022448"/>
    </source>
</evidence>
<evidence type="ECO:0000256" key="3">
    <source>
        <dbReference type="ARBA" id="ARBA00022741"/>
    </source>
</evidence>
<evidence type="ECO:0000256" key="1">
    <source>
        <dbReference type="ARBA" id="ARBA00005417"/>
    </source>
</evidence>
<dbReference type="InterPro" id="IPR003439">
    <property type="entry name" value="ABC_transporter-like_ATP-bd"/>
</dbReference>
<dbReference type="Gene3D" id="3.40.50.300">
    <property type="entry name" value="P-loop containing nucleotide triphosphate hydrolases"/>
    <property type="match status" value="1"/>
</dbReference>
<accession>A0A8U0HXW3</accession>